<comment type="pathway">
    <text evidence="1">Amino-acid biosynthesis; ergothioneine biosynthesis.</text>
</comment>
<dbReference type="CDD" id="cd01908">
    <property type="entry name" value="YafJ"/>
    <property type="match status" value="1"/>
</dbReference>
<dbReference type="PANTHER" id="PTHR43187:SF2">
    <property type="entry name" value="GAMMA-GLUTAMYL-HERCYNYLCYSTEINE SULFOXIDE HYDROLASE"/>
    <property type="match status" value="1"/>
</dbReference>
<comment type="function">
    <text evidence="1">Catalyzes the hydrolysis of the gamma-glutamyl amide bond of hercynyl-gamma-L-glutamyl-L-cysteine sulfoxide to produce hercynylcysteine sulfoxide, a step in the biosynthesis pathway of ergothioneine.</text>
</comment>
<feature type="domain" description="Glutamine amidotransferase type-2" evidence="2">
    <location>
        <begin position="2"/>
        <end position="229"/>
    </location>
</feature>
<keyword evidence="1" id="KW-0315">Glutamine amidotransferase</keyword>
<dbReference type="HAMAP" id="MF_02036">
    <property type="entry name" value="EgtC"/>
    <property type="match status" value="1"/>
</dbReference>
<comment type="caution">
    <text evidence="3">The sequence shown here is derived from an EMBL/GenBank/DDBJ whole genome shotgun (WGS) entry which is preliminary data.</text>
</comment>
<reference evidence="4" key="1">
    <citation type="journal article" date="2019" name="Int. J. Syst. Evol. Microbiol.">
        <title>The Global Catalogue of Microorganisms (GCM) 10K type strain sequencing project: providing services to taxonomists for standard genome sequencing and annotation.</title>
        <authorList>
            <consortium name="The Broad Institute Genomics Platform"/>
            <consortium name="The Broad Institute Genome Sequencing Center for Infectious Disease"/>
            <person name="Wu L."/>
            <person name="Ma J."/>
        </authorList>
    </citation>
    <scope>NUCLEOTIDE SEQUENCE [LARGE SCALE GENOMIC DNA]</scope>
    <source>
        <strain evidence="4">JCM 16022</strain>
    </source>
</reference>
<dbReference type="Pfam" id="PF13522">
    <property type="entry name" value="GATase_6"/>
    <property type="match status" value="1"/>
</dbReference>
<dbReference type="InterPro" id="IPR017808">
    <property type="entry name" value="EgtC"/>
</dbReference>
<dbReference type="NCBIfam" id="TIGR03442">
    <property type="entry name" value="ergothioneine biosynthesis protein EgtC"/>
    <property type="match status" value="1"/>
</dbReference>
<keyword evidence="4" id="KW-1185">Reference proteome</keyword>
<evidence type="ECO:0000259" key="2">
    <source>
        <dbReference type="PROSITE" id="PS51278"/>
    </source>
</evidence>
<dbReference type="Proteomes" id="UP001501771">
    <property type="component" value="Unassembled WGS sequence"/>
</dbReference>
<dbReference type="SUPFAM" id="SSF56235">
    <property type="entry name" value="N-terminal nucleophile aminohydrolases (Ntn hydrolases)"/>
    <property type="match status" value="1"/>
</dbReference>
<dbReference type="InterPro" id="IPR032889">
    <property type="entry name" value="EgtC_Actinobacteria"/>
</dbReference>
<comment type="catalytic activity">
    <reaction evidence="1">
        <text>gamma-L-glutamyl-hercynylcysteine S-oxide + H2O = S-(hercyn-2-yl)-L-cysteine S-oxide + L-glutamate</text>
        <dbReference type="Rhea" id="RHEA:42684"/>
        <dbReference type="ChEBI" id="CHEBI:15377"/>
        <dbReference type="ChEBI" id="CHEBI:29985"/>
        <dbReference type="ChEBI" id="CHEBI:82703"/>
        <dbReference type="ChEBI" id="CHEBI:82706"/>
        <dbReference type="EC" id="3.5.1.118"/>
    </reaction>
</comment>
<dbReference type="RefSeq" id="WP_344155735.1">
    <property type="nucleotide sequence ID" value="NZ_BAAAQR010000013.1"/>
</dbReference>
<dbReference type="EMBL" id="BAAAQR010000013">
    <property type="protein sequence ID" value="GAA2152902.1"/>
    <property type="molecule type" value="Genomic_DNA"/>
</dbReference>
<name>A0ABP5LS76_9ACTN</name>
<dbReference type="InterPro" id="IPR029055">
    <property type="entry name" value="Ntn_hydrolases_N"/>
</dbReference>
<organism evidence="3 4">
    <name type="scientific">Nocardioides koreensis</name>
    <dbReference type="NCBI Taxonomy" id="433651"/>
    <lineage>
        <taxon>Bacteria</taxon>
        <taxon>Bacillati</taxon>
        <taxon>Actinomycetota</taxon>
        <taxon>Actinomycetes</taxon>
        <taxon>Propionibacteriales</taxon>
        <taxon>Nocardioidaceae</taxon>
        <taxon>Nocardioides</taxon>
    </lineage>
</organism>
<sequence>MCRHLAWLGRPRTLASLVLDPSHGLLRQSYAPRRQQRGLLNADGWGVGFFAPDRPEPVRWRSARPLWGDASFASVSPVLSSGAVLAAVRSATVGMPLDESAAAPFTDGRWLLSHNGRVDRAVLPARGDAESVCDSAVLAAHVFAAGVDEVGRTVREVARLDPEASLNLLLTDGTRILAVSWGDPLSYLVEPDGVVVASEPWDDDPRWVDVPDHHLLEVTPDGLTATRLEDR</sequence>
<gene>
    <name evidence="1 3" type="primary">egtC</name>
    <name evidence="3" type="ORF">GCM10009844_36640</name>
</gene>
<evidence type="ECO:0000313" key="4">
    <source>
        <dbReference type="Proteomes" id="UP001501771"/>
    </source>
</evidence>
<dbReference type="PROSITE" id="PS51278">
    <property type="entry name" value="GATASE_TYPE_2"/>
    <property type="match status" value="1"/>
</dbReference>
<dbReference type="Gene3D" id="3.60.20.10">
    <property type="entry name" value="Glutamine Phosphoribosylpyrophosphate, subunit 1, domain 1"/>
    <property type="match status" value="1"/>
</dbReference>
<accession>A0ABP5LS76</accession>
<dbReference type="EC" id="3.5.1.118" evidence="1"/>
<proteinExistence type="inferred from homology"/>
<protein>
    <recommendedName>
        <fullName evidence="1">Gamma-glutamyl-hercynylcysteine sulfoxide hydrolase</fullName>
        <ecNumber evidence="1">3.5.1.118</ecNumber>
    </recommendedName>
    <alternativeName>
        <fullName evidence="1">Gamma-glutamyl hercynylcysteine S-oxide hydrolase</fullName>
    </alternativeName>
</protein>
<evidence type="ECO:0000256" key="1">
    <source>
        <dbReference type="HAMAP-Rule" id="MF_02036"/>
    </source>
</evidence>
<evidence type="ECO:0000313" key="3">
    <source>
        <dbReference type="EMBL" id="GAA2152902.1"/>
    </source>
</evidence>
<keyword evidence="1" id="KW-0378">Hydrolase</keyword>
<dbReference type="PANTHER" id="PTHR43187">
    <property type="entry name" value="GLUTAMINE AMIDOTRANSFERASE DUG3-RELATED"/>
    <property type="match status" value="1"/>
</dbReference>
<dbReference type="InterPro" id="IPR017932">
    <property type="entry name" value="GATase_2_dom"/>
</dbReference>
<dbReference type="InterPro" id="IPR052373">
    <property type="entry name" value="Gamma-glu_amide_hydrolase"/>
</dbReference>